<dbReference type="InterPro" id="IPR041698">
    <property type="entry name" value="Methyltransf_25"/>
</dbReference>
<keyword evidence="2" id="KW-0808">Transferase</keyword>
<dbReference type="PANTHER" id="PTHR44942">
    <property type="entry name" value="METHYLTRANSF_11 DOMAIN-CONTAINING PROTEIN"/>
    <property type="match status" value="1"/>
</dbReference>
<protein>
    <recommendedName>
        <fullName evidence="3">Methyltransferase domain-containing protein</fullName>
    </recommendedName>
</protein>
<feature type="domain" description="Methyltransferase" evidence="3">
    <location>
        <begin position="49"/>
        <end position="139"/>
    </location>
</feature>
<keyword evidence="1" id="KW-0489">Methyltransferase</keyword>
<sequence>MKNPFVHEVHRVERFADQSVVDRYHLRPTYSPETFTILNELIVDEPRVVLDMGCGTGNVARPLTEYVERIDAIDRSLPMLERARTLPGGDSPKIRWLHGRTEDVELEPPYALVTAGESLHWMEWDVVLPRLARVLTQHGLLAILNVEERPVPWHEGYRQIEQRFTNNPAYQPFDWITELEKERLFQKLGTHEAEVTVSQTVEDYITAKHARSILSLDTMTASQATQFDTEMQALLLPFAQNGLLTFNVIGRVIWGKPKGGAK</sequence>
<dbReference type="CDD" id="cd02440">
    <property type="entry name" value="AdoMet_MTases"/>
    <property type="match status" value="1"/>
</dbReference>
<evidence type="ECO:0000313" key="5">
    <source>
        <dbReference type="Proteomes" id="UP000597444"/>
    </source>
</evidence>
<dbReference type="GO" id="GO:0032259">
    <property type="term" value="P:methylation"/>
    <property type="evidence" value="ECO:0007669"/>
    <property type="project" value="UniProtKB-KW"/>
</dbReference>
<dbReference type="Pfam" id="PF13649">
    <property type="entry name" value="Methyltransf_25"/>
    <property type="match status" value="1"/>
</dbReference>
<dbReference type="GO" id="GO:0008168">
    <property type="term" value="F:methyltransferase activity"/>
    <property type="evidence" value="ECO:0007669"/>
    <property type="project" value="UniProtKB-KW"/>
</dbReference>
<dbReference type="InterPro" id="IPR029063">
    <property type="entry name" value="SAM-dependent_MTases_sf"/>
</dbReference>
<keyword evidence="5" id="KW-1185">Reference proteome</keyword>
<dbReference type="SUPFAM" id="SSF53335">
    <property type="entry name" value="S-adenosyl-L-methionine-dependent methyltransferases"/>
    <property type="match status" value="1"/>
</dbReference>
<name>A0A8J3ITI9_9CHLR</name>
<dbReference type="RefSeq" id="WP_220207158.1">
    <property type="nucleotide sequence ID" value="NZ_BNJK01000001.1"/>
</dbReference>
<accession>A0A8J3ITI9</accession>
<dbReference type="InterPro" id="IPR051052">
    <property type="entry name" value="Diverse_substrate_MTase"/>
</dbReference>
<dbReference type="Gene3D" id="3.40.50.150">
    <property type="entry name" value="Vaccinia Virus protein VP39"/>
    <property type="match status" value="1"/>
</dbReference>
<evidence type="ECO:0000256" key="2">
    <source>
        <dbReference type="ARBA" id="ARBA00022679"/>
    </source>
</evidence>
<evidence type="ECO:0000256" key="1">
    <source>
        <dbReference type="ARBA" id="ARBA00022603"/>
    </source>
</evidence>
<gene>
    <name evidence="4" type="ORF">KSF_065850</name>
</gene>
<dbReference type="AlphaFoldDB" id="A0A8J3ITI9"/>
<organism evidence="4 5">
    <name type="scientific">Reticulibacter mediterranei</name>
    <dbReference type="NCBI Taxonomy" id="2778369"/>
    <lineage>
        <taxon>Bacteria</taxon>
        <taxon>Bacillati</taxon>
        <taxon>Chloroflexota</taxon>
        <taxon>Ktedonobacteria</taxon>
        <taxon>Ktedonobacterales</taxon>
        <taxon>Reticulibacteraceae</taxon>
        <taxon>Reticulibacter</taxon>
    </lineage>
</organism>
<dbReference type="EMBL" id="BNJK01000001">
    <property type="protein sequence ID" value="GHO96537.1"/>
    <property type="molecule type" value="Genomic_DNA"/>
</dbReference>
<reference evidence="4" key="1">
    <citation type="submission" date="2020-10" db="EMBL/GenBank/DDBJ databases">
        <title>Taxonomic study of unclassified bacteria belonging to the class Ktedonobacteria.</title>
        <authorList>
            <person name="Yabe S."/>
            <person name="Wang C.M."/>
            <person name="Zheng Y."/>
            <person name="Sakai Y."/>
            <person name="Cavaletti L."/>
            <person name="Monciardini P."/>
            <person name="Donadio S."/>
        </authorList>
    </citation>
    <scope>NUCLEOTIDE SEQUENCE</scope>
    <source>
        <strain evidence="4">ID150040</strain>
    </source>
</reference>
<dbReference type="PANTHER" id="PTHR44942:SF4">
    <property type="entry name" value="METHYLTRANSFERASE TYPE 11 DOMAIN-CONTAINING PROTEIN"/>
    <property type="match status" value="1"/>
</dbReference>
<dbReference type="Proteomes" id="UP000597444">
    <property type="component" value="Unassembled WGS sequence"/>
</dbReference>
<proteinExistence type="predicted"/>
<evidence type="ECO:0000313" key="4">
    <source>
        <dbReference type="EMBL" id="GHO96537.1"/>
    </source>
</evidence>
<comment type="caution">
    <text evidence="4">The sequence shown here is derived from an EMBL/GenBank/DDBJ whole genome shotgun (WGS) entry which is preliminary data.</text>
</comment>
<evidence type="ECO:0000259" key="3">
    <source>
        <dbReference type="Pfam" id="PF13649"/>
    </source>
</evidence>